<name>A0AAV3QP76_LITER</name>
<dbReference type="GO" id="GO:0005739">
    <property type="term" value="C:mitochondrion"/>
    <property type="evidence" value="ECO:0007669"/>
    <property type="project" value="TreeGrafter"/>
</dbReference>
<dbReference type="SUPFAM" id="SSF48452">
    <property type="entry name" value="TPR-like"/>
    <property type="match status" value="1"/>
</dbReference>
<gene>
    <name evidence="4" type="ORF">LIER_20360</name>
</gene>
<dbReference type="EMBL" id="BAABME010005162">
    <property type="protein sequence ID" value="GAA0164811.1"/>
    <property type="molecule type" value="Genomic_DNA"/>
</dbReference>
<dbReference type="InterPro" id="IPR002885">
    <property type="entry name" value="PPR_rpt"/>
</dbReference>
<dbReference type="Pfam" id="PF01535">
    <property type="entry name" value="PPR"/>
    <property type="match status" value="4"/>
</dbReference>
<dbReference type="GO" id="GO:0003729">
    <property type="term" value="F:mRNA binding"/>
    <property type="evidence" value="ECO:0007669"/>
    <property type="project" value="UniProtKB-ARBA"/>
</dbReference>
<organism evidence="4 5">
    <name type="scientific">Lithospermum erythrorhizon</name>
    <name type="common">Purple gromwell</name>
    <name type="synonym">Lithospermum officinale var. erythrorhizon</name>
    <dbReference type="NCBI Taxonomy" id="34254"/>
    <lineage>
        <taxon>Eukaryota</taxon>
        <taxon>Viridiplantae</taxon>
        <taxon>Streptophyta</taxon>
        <taxon>Embryophyta</taxon>
        <taxon>Tracheophyta</taxon>
        <taxon>Spermatophyta</taxon>
        <taxon>Magnoliopsida</taxon>
        <taxon>eudicotyledons</taxon>
        <taxon>Gunneridae</taxon>
        <taxon>Pentapetalae</taxon>
        <taxon>asterids</taxon>
        <taxon>lamiids</taxon>
        <taxon>Boraginales</taxon>
        <taxon>Boraginaceae</taxon>
        <taxon>Boraginoideae</taxon>
        <taxon>Lithospermeae</taxon>
        <taxon>Lithospermum</taxon>
    </lineage>
</organism>
<feature type="repeat" description="PPR" evidence="3">
    <location>
        <begin position="173"/>
        <end position="207"/>
    </location>
</feature>
<evidence type="ECO:0000313" key="5">
    <source>
        <dbReference type="Proteomes" id="UP001454036"/>
    </source>
</evidence>
<dbReference type="PROSITE" id="PS51375">
    <property type="entry name" value="PPR"/>
    <property type="match status" value="2"/>
</dbReference>
<dbReference type="Pfam" id="PF13041">
    <property type="entry name" value="PPR_2"/>
    <property type="match status" value="1"/>
</dbReference>
<accession>A0AAV3QP76</accession>
<keyword evidence="5" id="KW-1185">Reference proteome</keyword>
<evidence type="ECO:0000256" key="3">
    <source>
        <dbReference type="PROSITE-ProRule" id="PRU00708"/>
    </source>
</evidence>
<sequence>MLLQPTISNPPFHHPHPNPHVSLSYPSSSLTFPSRFPNWVHLNPLNIHKNPIFITFSSQVNSYEKRSMQKWKEVYRKISRMEKPELGPSSVLNQYENATKSLTKWELSRIVKELRKFRKFKLALEVYEWMANRPERFRMSTSDAAIQLDLISKVQGISAAEQYFLKWSDGLKDNRIYGSLLNAFVRAKMKEKAESLIDKMRNLGYANHSLPFNVMMTLYMNLKDYDKVDSIVSEMMEKGIPFDIYTYNIWISSCGSRLSLEKMEQAYEQMKMDTSINPSWTTFSTMATMYIKLEQPEKAEDCLKKLESKITGQDRIPFHYLISLYGSLGNKDEVLRIWNNYKSLFQNIPNLGYHAVVSSLVRMGDIEAAEEIYESWLSVKSSYDPRIANVLLGWYVRKGLADKAESFFNQIIEVGGKPNSMTWEILAEGHIRNSKISEALSCLKNAAETEGSKSWKPKPVNVSFLLKLCEQEADTSSKDALMEILNKMGCLENEQYMSYIQLSDEPFTNNISTMENIKSDDNEDETEVLLSQLHDRL</sequence>
<dbReference type="PANTHER" id="PTHR45717">
    <property type="entry name" value="OS12G0527900 PROTEIN"/>
    <property type="match status" value="1"/>
</dbReference>
<dbReference type="AlphaFoldDB" id="A0AAV3QP76"/>
<evidence type="ECO:0008006" key="6">
    <source>
        <dbReference type="Google" id="ProtNLM"/>
    </source>
</evidence>
<dbReference type="FunFam" id="1.25.40.10:FF:000516">
    <property type="entry name" value="Pentatricopeptide repeat-containing protein"/>
    <property type="match status" value="1"/>
</dbReference>
<dbReference type="FunFam" id="1.25.40.10:FF:000253">
    <property type="entry name" value="Pentatricopeptide repeat-containing protein"/>
    <property type="match status" value="1"/>
</dbReference>
<protein>
    <recommendedName>
        <fullName evidence="6">Pentatricopeptide repeat-containing protein</fullName>
    </recommendedName>
</protein>
<proteinExistence type="inferred from homology"/>
<reference evidence="4 5" key="1">
    <citation type="submission" date="2024-01" db="EMBL/GenBank/DDBJ databases">
        <title>The complete chloroplast genome sequence of Lithospermum erythrorhizon: insights into the phylogenetic relationship among Boraginaceae species and the maternal lineages of purple gromwells.</title>
        <authorList>
            <person name="Okada T."/>
            <person name="Watanabe K."/>
        </authorList>
    </citation>
    <scope>NUCLEOTIDE SEQUENCE [LARGE SCALE GENOMIC DNA]</scope>
</reference>
<dbReference type="PANTHER" id="PTHR45717:SF3">
    <property type="entry name" value="OS04G0544400 PROTEIN"/>
    <property type="match status" value="1"/>
</dbReference>
<dbReference type="Proteomes" id="UP001454036">
    <property type="component" value="Unassembled WGS sequence"/>
</dbReference>
<feature type="repeat" description="PPR" evidence="3">
    <location>
        <begin position="384"/>
        <end position="418"/>
    </location>
</feature>
<evidence type="ECO:0000256" key="2">
    <source>
        <dbReference type="ARBA" id="ARBA00022737"/>
    </source>
</evidence>
<keyword evidence="2" id="KW-0677">Repeat</keyword>
<evidence type="ECO:0000313" key="4">
    <source>
        <dbReference type="EMBL" id="GAA0164811.1"/>
    </source>
</evidence>
<comment type="caution">
    <text evidence="4">The sequence shown here is derived from an EMBL/GenBank/DDBJ whole genome shotgun (WGS) entry which is preliminary data.</text>
</comment>
<dbReference type="InterPro" id="IPR011990">
    <property type="entry name" value="TPR-like_helical_dom_sf"/>
</dbReference>
<dbReference type="NCBIfam" id="TIGR00756">
    <property type="entry name" value="PPR"/>
    <property type="match status" value="4"/>
</dbReference>
<evidence type="ECO:0000256" key="1">
    <source>
        <dbReference type="ARBA" id="ARBA00007626"/>
    </source>
</evidence>
<comment type="similarity">
    <text evidence="1">Belongs to the PPR family. P subfamily.</text>
</comment>
<dbReference type="Gene3D" id="1.25.40.10">
    <property type="entry name" value="Tetratricopeptide repeat domain"/>
    <property type="match status" value="3"/>
</dbReference>